<dbReference type="AlphaFoldDB" id="M1X537"/>
<accession>M1X537</accession>
<comment type="caution">
    <text evidence="1">The sequence shown here is derived from an EMBL/GenBank/DDBJ whole genome shotgun (WGS) entry which is preliminary data.</text>
</comment>
<sequence length="40" mass="4618">MNKFVATFQESSLFFVVIASRLSFDGGEEIRCDMIMQKIE</sequence>
<name>M1X537_9NOST</name>
<keyword evidence="2" id="KW-1185">Reference proteome</keyword>
<organism evidence="1 2">
    <name type="scientific">Richelia intracellularis HH01</name>
    <dbReference type="NCBI Taxonomy" id="1165094"/>
    <lineage>
        <taxon>Bacteria</taxon>
        <taxon>Bacillati</taxon>
        <taxon>Cyanobacteriota</taxon>
        <taxon>Cyanophyceae</taxon>
        <taxon>Nostocales</taxon>
        <taxon>Nostocaceae</taxon>
        <taxon>Richelia</taxon>
    </lineage>
</organism>
<protein>
    <submittedName>
        <fullName evidence="1">Uncharacterized protein</fullName>
    </submittedName>
</protein>
<evidence type="ECO:0000313" key="2">
    <source>
        <dbReference type="Proteomes" id="UP000053051"/>
    </source>
</evidence>
<proteinExistence type="predicted"/>
<reference evidence="2" key="2">
    <citation type="submission" date="2016-01" db="EMBL/GenBank/DDBJ databases">
        <title>Diatom-associated endosymboitic cyanobacterium lacks core nitrogen metabolism enzymes.</title>
        <authorList>
            <person name="Hilton J.A."/>
            <person name="Foster R.A."/>
            <person name="Tripp H.J."/>
            <person name="Carter B.J."/>
            <person name="Zehr J.P."/>
            <person name="Villareal T.A."/>
        </authorList>
    </citation>
    <scope>NUCLEOTIDE SEQUENCE [LARGE SCALE GENOMIC DNA]</scope>
    <source>
        <strain evidence="2">HH01</strain>
    </source>
</reference>
<dbReference type="EMBL" id="CAIY01000033">
    <property type="protein sequence ID" value="CCH67061.1"/>
    <property type="molecule type" value="Genomic_DNA"/>
</dbReference>
<gene>
    <name evidence="1" type="ORF">RINTHH_9060</name>
</gene>
<reference evidence="1 2" key="1">
    <citation type="submission" date="2012-05" db="EMBL/GenBank/DDBJ databases">
        <authorList>
            <person name="Hilton J."/>
        </authorList>
    </citation>
    <scope>NUCLEOTIDE SEQUENCE [LARGE SCALE GENOMIC DNA]</scope>
    <source>
        <strain evidence="1 2">HH01</strain>
    </source>
</reference>
<dbReference type="Proteomes" id="UP000053051">
    <property type="component" value="Unassembled WGS sequence"/>
</dbReference>
<evidence type="ECO:0000313" key="1">
    <source>
        <dbReference type="EMBL" id="CCH67061.1"/>
    </source>
</evidence>